<organism evidence="1">
    <name type="scientific">bioreactor metagenome</name>
    <dbReference type="NCBI Taxonomy" id="1076179"/>
    <lineage>
        <taxon>unclassified sequences</taxon>
        <taxon>metagenomes</taxon>
        <taxon>ecological metagenomes</taxon>
    </lineage>
</organism>
<accession>A0A644U6H0</accession>
<name>A0A644U6H0_9ZZZZ</name>
<sequence length="66" mass="7562">MRYWYSYPELLDKEKLMALLAKHKRVSAVALHLGCSRHSVETAMMRHGIEYPSGYVADMVLAPPKN</sequence>
<reference evidence="1" key="1">
    <citation type="submission" date="2019-08" db="EMBL/GenBank/DDBJ databases">
        <authorList>
            <person name="Kucharzyk K."/>
            <person name="Murdoch R.W."/>
            <person name="Higgins S."/>
            <person name="Loffler F."/>
        </authorList>
    </citation>
    <scope>NUCLEOTIDE SEQUENCE</scope>
</reference>
<dbReference type="AlphaFoldDB" id="A0A644U6H0"/>
<evidence type="ECO:0008006" key="2">
    <source>
        <dbReference type="Google" id="ProtNLM"/>
    </source>
</evidence>
<proteinExistence type="predicted"/>
<protein>
    <recommendedName>
        <fullName evidence="2">Transposase IS30-like HTH domain-containing protein</fullName>
    </recommendedName>
</protein>
<comment type="caution">
    <text evidence="1">The sequence shown here is derived from an EMBL/GenBank/DDBJ whole genome shotgun (WGS) entry which is preliminary data.</text>
</comment>
<gene>
    <name evidence="1" type="ORF">SDC9_20305</name>
</gene>
<dbReference type="EMBL" id="VSSQ01000081">
    <property type="protein sequence ID" value="MPL74493.1"/>
    <property type="molecule type" value="Genomic_DNA"/>
</dbReference>
<evidence type="ECO:0000313" key="1">
    <source>
        <dbReference type="EMBL" id="MPL74493.1"/>
    </source>
</evidence>